<dbReference type="PANTHER" id="PTHR35525:SF3">
    <property type="entry name" value="BLL6575 PROTEIN"/>
    <property type="match status" value="1"/>
</dbReference>
<gene>
    <name evidence="3" type="ORF">GCM10009760_13190</name>
</gene>
<feature type="domain" description="Zinc finger CGNR" evidence="2">
    <location>
        <begin position="163"/>
        <end position="201"/>
    </location>
</feature>
<dbReference type="Pfam" id="PF11706">
    <property type="entry name" value="zf-CGNR"/>
    <property type="match status" value="1"/>
</dbReference>
<dbReference type="PANTHER" id="PTHR35525">
    <property type="entry name" value="BLL6575 PROTEIN"/>
    <property type="match status" value="1"/>
</dbReference>
<feature type="compositionally biased region" description="Basic and acidic residues" evidence="1">
    <location>
        <begin position="1"/>
        <end position="15"/>
    </location>
</feature>
<keyword evidence="4" id="KW-1185">Reference proteome</keyword>
<organism evidence="3 4">
    <name type="scientific">Kitasatospora kazusensis</name>
    <dbReference type="NCBI Taxonomy" id="407974"/>
    <lineage>
        <taxon>Bacteria</taxon>
        <taxon>Bacillati</taxon>
        <taxon>Actinomycetota</taxon>
        <taxon>Actinomycetes</taxon>
        <taxon>Kitasatosporales</taxon>
        <taxon>Streptomycetaceae</taxon>
        <taxon>Kitasatospora</taxon>
    </lineage>
</organism>
<evidence type="ECO:0000313" key="3">
    <source>
        <dbReference type="EMBL" id="GAA2135075.1"/>
    </source>
</evidence>
<dbReference type="EMBL" id="BAAANT010000005">
    <property type="protein sequence ID" value="GAA2135075.1"/>
    <property type="molecule type" value="Genomic_DNA"/>
</dbReference>
<proteinExistence type="predicted"/>
<dbReference type="RefSeq" id="WP_344461711.1">
    <property type="nucleotide sequence ID" value="NZ_BAAANT010000005.1"/>
</dbReference>
<evidence type="ECO:0000256" key="1">
    <source>
        <dbReference type="SAM" id="MobiDB-lite"/>
    </source>
</evidence>
<dbReference type="InterPro" id="IPR010852">
    <property type="entry name" value="ABATE"/>
</dbReference>
<dbReference type="Proteomes" id="UP001422759">
    <property type="component" value="Unassembled WGS sequence"/>
</dbReference>
<name>A0ABN2Z0V0_9ACTN</name>
<dbReference type="SUPFAM" id="SSF160904">
    <property type="entry name" value="Jann2411-like"/>
    <property type="match status" value="1"/>
</dbReference>
<dbReference type="InterPro" id="IPR021005">
    <property type="entry name" value="Znf_CGNR"/>
</dbReference>
<evidence type="ECO:0000313" key="4">
    <source>
        <dbReference type="Proteomes" id="UP001422759"/>
    </source>
</evidence>
<feature type="region of interest" description="Disordered" evidence="1">
    <location>
        <begin position="1"/>
        <end position="27"/>
    </location>
</feature>
<comment type="caution">
    <text evidence="3">The sequence shown here is derived from an EMBL/GenBank/DDBJ whole genome shotgun (WGS) entry which is preliminary data.</text>
</comment>
<evidence type="ECO:0000259" key="2">
    <source>
        <dbReference type="Pfam" id="PF11706"/>
    </source>
</evidence>
<dbReference type="Pfam" id="PF07336">
    <property type="entry name" value="ABATE"/>
    <property type="match status" value="1"/>
</dbReference>
<dbReference type="Gene3D" id="1.10.3300.10">
    <property type="entry name" value="Jann2411-like domain"/>
    <property type="match status" value="1"/>
</dbReference>
<reference evidence="3 4" key="1">
    <citation type="journal article" date="2019" name="Int. J. Syst. Evol. Microbiol.">
        <title>The Global Catalogue of Microorganisms (GCM) 10K type strain sequencing project: providing services to taxonomists for standard genome sequencing and annotation.</title>
        <authorList>
            <consortium name="The Broad Institute Genomics Platform"/>
            <consortium name="The Broad Institute Genome Sequencing Center for Infectious Disease"/>
            <person name="Wu L."/>
            <person name="Ma J."/>
        </authorList>
    </citation>
    <scope>NUCLEOTIDE SEQUENCE [LARGE SCALE GENOMIC DNA]</scope>
    <source>
        <strain evidence="3 4">JCM 14560</strain>
    </source>
</reference>
<accession>A0ABN2Z0V0</accession>
<sequence>MGDRGERDQVERDHQQTTGGAAVRGESPSIKFANTRYSVRGQLREGIGTPEELSGWLAAESLALGLEPGAASIGEREVAAFLGLRAAVRSVLRTATEGQAPAPEDIAVLNAAAATVPSWPELTVSGDTYAVVERTGGGYTDSALAALARDAIAVLGGSLRPELRACHAPGCTQFFVREHPRQEWCGPACGNRARAARHYRKQRAV</sequence>
<dbReference type="InterPro" id="IPR023286">
    <property type="entry name" value="ABATE_dom_sf"/>
</dbReference>
<protein>
    <submittedName>
        <fullName evidence="3">CGNR zinc finger domain-containing protein</fullName>
    </submittedName>
</protein>